<reference evidence="3 4" key="1">
    <citation type="submission" date="2016-10" db="EMBL/GenBank/DDBJ databases">
        <authorList>
            <person name="de Groot N.N."/>
        </authorList>
    </citation>
    <scope>NUCLEOTIDE SEQUENCE [LARGE SCALE GENOMIC DNA]</scope>
    <source>
        <strain evidence="3 4">743A</strain>
    </source>
</reference>
<protein>
    <submittedName>
        <fullName evidence="3">Glycosyltransferase like family 2</fullName>
    </submittedName>
</protein>
<dbReference type="InterPro" id="IPR029044">
    <property type="entry name" value="Nucleotide-diphossugar_trans"/>
</dbReference>
<proteinExistence type="predicted"/>
<dbReference type="Proteomes" id="UP000199659">
    <property type="component" value="Unassembled WGS sequence"/>
</dbReference>
<gene>
    <name evidence="3" type="ORF">SAMN05661086_02246</name>
</gene>
<keyword evidence="4" id="KW-1185">Reference proteome</keyword>
<evidence type="ECO:0000313" key="3">
    <source>
        <dbReference type="EMBL" id="SFR87048.1"/>
    </source>
</evidence>
<dbReference type="InterPro" id="IPR027791">
    <property type="entry name" value="Galactosyl_T_C"/>
</dbReference>
<dbReference type="AlphaFoldDB" id="A0A1I6K7L2"/>
<evidence type="ECO:0000313" key="4">
    <source>
        <dbReference type="Proteomes" id="UP000199659"/>
    </source>
</evidence>
<dbReference type="GO" id="GO:0016740">
    <property type="term" value="F:transferase activity"/>
    <property type="evidence" value="ECO:0007669"/>
    <property type="project" value="UniProtKB-KW"/>
</dbReference>
<evidence type="ECO:0000256" key="1">
    <source>
        <dbReference type="ARBA" id="ARBA00022679"/>
    </source>
</evidence>
<keyword evidence="1 3" id="KW-0808">Transferase</keyword>
<name>A0A1I6K7L2_9FIRM</name>
<dbReference type="SUPFAM" id="SSF53448">
    <property type="entry name" value="Nucleotide-diphospho-sugar transferases"/>
    <property type="match status" value="1"/>
</dbReference>
<organism evidence="3 4">
    <name type="scientific">Anaeromicropila populeti</name>
    <dbReference type="NCBI Taxonomy" id="37658"/>
    <lineage>
        <taxon>Bacteria</taxon>
        <taxon>Bacillati</taxon>
        <taxon>Bacillota</taxon>
        <taxon>Clostridia</taxon>
        <taxon>Lachnospirales</taxon>
        <taxon>Lachnospiraceae</taxon>
        <taxon>Anaeromicropila</taxon>
    </lineage>
</organism>
<dbReference type="Pfam" id="PF02709">
    <property type="entry name" value="Glyco_transf_7C"/>
    <property type="match status" value="1"/>
</dbReference>
<dbReference type="EMBL" id="FOYZ01000008">
    <property type="protein sequence ID" value="SFR87048.1"/>
    <property type="molecule type" value="Genomic_DNA"/>
</dbReference>
<feature type="domain" description="Galactosyltransferase C-terminal" evidence="2">
    <location>
        <begin position="100"/>
        <end position="150"/>
    </location>
</feature>
<evidence type="ECO:0000259" key="2">
    <source>
        <dbReference type="Pfam" id="PF02709"/>
    </source>
</evidence>
<dbReference type="STRING" id="37658.SAMN05661086_02246"/>
<dbReference type="OrthoDB" id="9812302at2"/>
<accession>A0A1I6K7L2</accession>
<sequence>MPNCIERHLLKHLQEKCVVHGKIYSISEVKFLLDPEKGIYYPYLNRTRSLSKAMVKVCVTEANILENFEETIGKVNRVTEMEKVIQEVLSGESGEGKWIGFTGGNCSIRRTAFLEAGGFDEKFGTRWGCEDFEFGYRLMQLGYDFIYSDRACNYHLMHYRLDFTKEHSLNVKYFYEKHNHENIIHLQEFVENKITVEQFVYFLTNYE</sequence>
<dbReference type="Gene3D" id="3.90.550.10">
    <property type="entry name" value="Spore Coat Polysaccharide Biosynthesis Protein SpsA, Chain A"/>
    <property type="match status" value="1"/>
</dbReference>